<evidence type="ECO:0000256" key="5">
    <source>
        <dbReference type="ARBA" id="ARBA00023235"/>
    </source>
</evidence>
<gene>
    <name evidence="11" type="ORF">FO059_02050</name>
</gene>
<evidence type="ECO:0000256" key="4">
    <source>
        <dbReference type="ARBA" id="ARBA00022840"/>
    </source>
</evidence>
<accession>A0A516X8G2</accession>
<protein>
    <recommendedName>
        <fullName evidence="7">DNA 3'-5' helicase</fullName>
        <ecNumber evidence="7">5.6.2.4</ecNumber>
    </recommendedName>
</protein>
<dbReference type="Pfam" id="PF00580">
    <property type="entry name" value="UvrD-helicase"/>
    <property type="match status" value="2"/>
</dbReference>
<dbReference type="GO" id="GO:0003677">
    <property type="term" value="F:DNA binding"/>
    <property type="evidence" value="ECO:0007669"/>
    <property type="project" value="InterPro"/>
</dbReference>
<dbReference type="GO" id="GO:0043138">
    <property type="term" value="F:3'-5' DNA helicase activity"/>
    <property type="evidence" value="ECO:0007669"/>
    <property type="project" value="UniProtKB-EC"/>
</dbReference>
<keyword evidence="5" id="KW-0413">Isomerase</keyword>
<comment type="catalytic activity">
    <reaction evidence="8">
        <text>ATP + H2O = ADP + phosphate + H(+)</text>
        <dbReference type="Rhea" id="RHEA:13065"/>
        <dbReference type="ChEBI" id="CHEBI:15377"/>
        <dbReference type="ChEBI" id="CHEBI:15378"/>
        <dbReference type="ChEBI" id="CHEBI:30616"/>
        <dbReference type="ChEBI" id="CHEBI:43474"/>
        <dbReference type="ChEBI" id="CHEBI:456216"/>
        <dbReference type="EC" id="5.6.2.4"/>
    </reaction>
</comment>
<reference evidence="11 12" key="1">
    <citation type="submission" date="2019-07" db="EMBL/GenBank/DDBJ databases">
        <title>Tomitella cavernea sp. nov., an actinomycete isolated from soil.</title>
        <authorList>
            <person name="Cheng J."/>
        </authorList>
    </citation>
    <scope>NUCLEOTIDE SEQUENCE [LARGE SCALE GENOMIC DNA]</scope>
    <source>
        <strain evidence="11 12">HY188</strain>
    </source>
</reference>
<dbReference type="InterPro" id="IPR014017">
    <property type="entry name" value="DNA_helicase_UvrD-like_C"/>
</dbReference>
<evidence type="ECO:0000256" key="1">
    <source>
        <dbReference type="ARBA" id="ARBA00022741"/>
    </source>
</evidence>
<dbReference type="GO" id="GO:0005524">
    <property type="term" value="F:ATP binding"/>
    <property type="evidence" value="ECO:0007669"/>
    <property type="project" value="UniProtKB-UniRule"/>
</dbReference>
<evidence type="ECO:0000256" key="3">
    <source>
        <dbReference type="ARBA" id="ARBA00022806"/>
    </source>
</evidence>
<dbReference type="PANTHER" id="PTHR11070">
    <property type="entry name" value="UVRD / RECB / PCRA DNA HELICASE FAMILY MEMBER"/>
    <property type="match status" value="1"/>
</dbReference>
<keyword evidence="4 9" id="KW-0067">ATP-binding</keyword>
<feature type="domain" description="UvrD-like helicase ATP-binding" evidence="10">
    <location>
        <begin position="9"/>
        <end position="600"/>
    </location>
</feature>
<dbReference type="InterPro" id="IPR000212">
    <property type="entry name" value="DNA_helicase_UvrD/REP"/>
</dbReference>
<dbReference type="InterPro" id="IPR014016">
    <property type="entry name" value="UvrD-like_ATP-bd"/>
</dbReference>
<organism evidence="11 12">
    <name type="scientific">Tomitella fengzijianii</name>
    <dbReference type="NCBI Taxonomy" id="2597660"/>
    <lineage>
        <taxon>Bacteria</taxon>
        <taxon>Bacillati</taxon>
        <taxon>Actinomycetota</taxon>
        <taxon>Actinomycetes</taxon>
        <taxon>Mycobacteriales</taxon>
        <taxon>Tomitella</taxon>
    </lineage>
</organism>
<evidence type="ECO:0000259" key="10">
    <source>
        <dbReference type="PROSITE" id="PS51198"/>
    </source>
</evidence>
<dbReference type="PROSITE" id="PS51198">
    <property type="entry name" value="UVRD_HELICASE_ATP_BIND"/>
    <property type="match status" value="1"/>
</dbReference>
<keyword evidence="2 9" id="KW-0378">Hydrolase</keyword>
<evidence type="ECO:0000256" key="8">
    <source>
        <dbReference type="ARBA" id="ARBA00048988"/>
    </source>
</evidence>
<dbReference type="InterPro" id="IPR027417">
    <property type="entry name" value="P-loop_NTPase"/>
</dbReference>
<dbReference type="Proteomes" id="UP000317344">
    <property type="component" value="Chromosome"/>
</dbReference>
<dbReference type="KEGG" id="toy:FO059_02050"/>
<dbReference type="Gene3D" id="3.40.50.300">
    <property type="entry name" value="P-loop containing nucleotide triphosphate hydrolases"/>
    <property type="match status" value="2"/>
</dbReference>
<dbReference type="Pfam" id="PF13361">
    <property type="entry name" value="UvrD_C"/>
    <property type="match status" value="1"/>
</dbReference>
<feature type="binding site" evidence="9">
    <location>
        <begin position="30"/>
        <end position="37"/>
    </location>
    <ligand>
        <name>ATP</name>
        <dbReference type="ChEBI" id="CHEBI:30616"/>
    </ligand>
</feature>
<dbReference type="OrthoDB" id="3196263at2"/>
<reference evidence="11 12" key="2">
    <citation type="submission" date="2019-07" db="EMBL/GenBank/DDBJ databases">
        <authorList>
            <person name="Huang Y."/>
        </authorList>
    </citation>
    <scope>NUCLEOTIDE SEQUENCE [LARGE SCALE GENOMIC DNA]</scope>
    <source>
        <strain evidence="11 12">HY188</strain>
    </source>
</reference>
<keyword evidence="3 9" id="KW-0347">Helicase</keyword>
<proteinExistence type="predicted"/>
<evidence type="ECO:0000256" key="6">
    <source>
        <dbReference type="ARBA" id="ARBA00034617"/>
    </source>
</evidence>
<dbReference type="EC" id="5.6.2.4" evidence="7"/>
<dbReference type="SUPFAM" id="SSF52540">
    <property type="entry name" value="P-loop containing nucleoside triphosphate hydrolases"/>
    <property type="match status" value="1"/>
</dbReference>
<sequence length="638" mass="70495">MRGQSSTLELTPAQHSVVEQPWDARTLVTAGAGAGKTTTLTHRLEHLNRAEELSASEILVLSFSRAAVRELRDRVDRLAKTSRSVRAQTFDGWALAVLRQADPGREDLEGASFDDRIAMATEAIAAGVLDSFEFGPPAHVVIDEVQDLVGVRRAMVETLLAEYRDNCGFTVVGDAAQSVYGFQIQDADERAWETNRFFGWIRESFPEDLVEVTLSENFRARTEEARIALPLGPRLQSLPKGRAEATTEACGILDDLRGLLDSTPDFGDLSDLFVQQSLRIPDLSTAILCRDNGQVLWLSDRLRHAGIPHGIQRSPRSRPVPPWVAWLLEQGGGAVIDEQRFKSLVEGASLHGADLAQLWRSLRRVASAPRSRLDLAALRRAVAEGRMPEELTIGRSPDLLLSTVHRAKGLEFDRVLVATDDVTGRPYGDDPDLPAEARLLYVAMTRARDDLFRLSLPRWRRISKGGRLTFPVDRWWLGGVKDYQRNGLEALETDVDHAVPAGAGTADFAAPDVQWYLRDRVGFGDEVELRLLHELPMAEDETPPYAILHGETMIGEASAGFRRDLLRVLRVNRAWELRRGYPQVITGLRVDAVETVAGSSAVAERAGLGDTGVWIAPRLCGLGRFRWSCGAEEGNSVS</sequence>
<evidence type="ECO:0000256" key="7">
    <source>
        <dbReference type="ARBA" id="ARBA00034808"/>
    </source>
</evidence>
<comment type="catalytic activity">
    <reaction evidence="6">
        <text>Couples ATP hydrolysis with the unwinding of duplex DNA by translocating in the 3'-5' direction.</text>
        <dbReference type="EC" id="5.6.2.4"/>
    </reaction>
</comment>
<dbReference type="RefSeq" id="WP_143910345.1">
    <property type="nucleotide sequence ID" value="NZ_CP041765.1"/>
</dbReference>
<evidence type="ECO:0000313" key="11">
    <source>
        <dbReference type="EMBL" id="QDQ98941.1"/>
    </source>
</evidence>
<keyword evidence="12" id="KW-1185">Reference proteome</keyword>
<dbReference type="GO" id="GO:0016887">
    <property type="term" value="F:ATP hydrolysis activity"/>
    <property type="evidence" value="ECO:0007669"/>
    <property type="project" value="RHEA"/>
</dbReference>
<dbReference type="AlphaFoldDB" id="A0A516X8G2"/>
<dbReference type="CDD" id="cd17932">
    <property type="entry name" value="DEXQc_UvrD"/>
    <property type="match status" value="1"/>
</dbReference>
<name>A0A516X8G2_9ACTN</name>
<keyword evidence="1 9" id="KW-0547">Nucleotide-binding</keyword>
<dbReference type="EMBL" id="CP041765">
    <property type="protein sequence ID" value="QDQ98941.1"/>
    <property type="molecule type" value="Genomic_DNA"/>
</dbReference>
<evidence type="ECO:0000256" key="2">
    <source>
        <dbReference type="ARBA" id="ARBA00022801"/>
    </source>
</evidence>
<evidence type="ECO:0000256" key="9">
    <source>
        <dbReference type="PROSITE-ProRule" id="PRU00560"/>
    </source>
</evidence>
<evidence type="ECO:0000313" key="12">
    <source>
        <dbReference type="Proteomes" id="UP000317344"/>
    </source>
</evidence>